<evidence type="ECO:0000256" key="1">
    <source>
        <dbReference type="SAM" id="MobiDB-lite"/>
    </source>
</evidence>
<accession>A0A2N3PYV7</accession>
<organism evidence="2 3">
    <name type="scientific">Telmatospirillum siberiense</name>
    <dbReference type="NCBI Taxonomy" id="382514"/>
    <lineage>
        <taxon>Bacteria</taxon>
        <taxon>Pseudomonadati</taxon>
        <taxon>Pseudomonadota</taxon>
        <taxon>Alphaproteobacteria</taxon>
        <taxon>Rhodospirillales</taxon>
        <taxon>Rhodospirillaceae</taxon>
        <taxon>Telmatospirillum</taxon>
    </lineage>
</organism>
<comment type="caution">
    <text evidence="2">The sequence shown here is derived from an EMBL/GenBank/DDBJ whole genome shotgun (WGS) entry which is preliminary data.</text>
</comment>
<sequence>MFVDEAQRQIDAFRASTVRLTLMSVSAPALPAPVLESAVRTAASPYDEVGPLGDGSLGLLSLRSVGPEGAAGVQHRFLLRMQTILAPVARRRDIGTVRFRAVHRWACELGDANDLFNSLFDAPPIVLTIPTAAHASLKLGQRPLRPHAPPPYPWQPSLIRMSERNSRP</sequence>
<evidence type="ECO:0000313" key="2">
    <source>
        <dbReference type="EMBL" id="PKU25578.1"/>
    </source>
</evidence>
<dbReference type="EMBL" id="PIUM01000004">
    <property type="protein sequence ID" value="PKU25578.1"/>
    <property type="molecule type" value="Genomic_DNA"/>
</dbReference>
<dbReference type="AlphaFoldDB" id="A0A2N3PYV7"/>
<protein>
    <submittedName>
        <fullName evidence="2">Uncharacterized protein</fullName>
    </submittedName>
</protein>
<dbReference type="Proteomes" id="UP000233293">
    <property type="component" value="Unassembled WGS sequence"/>
</dbReference>
<proteinExistence type="predicted"/>
<name>A0A2N3PYV7_9PROT</name>
<feature type="region of interest" description="Disordered" evidence="1">
    <location>
        <begin position="142"/>
        <end position="168"/>
    </location>
</feature>
<gene>
    <name evidence="2" type="ORF">CWS72_05820</name>
</gene>
<evidence type="ECO:0000313" key="3">
    <source>
        <dbReference type="Proteomes" id="UP000233293"/>
    </source>
</evidence>
<keyword evidence="3" id="KW-1185">Reference proteome</keyword>
<reference evidence="3" key="1">
    <citation type="submission" date="2017-12" db="EMBL/GenBank/DDBJ databases">
        <title>Draft genome sequence of Telmatospirillum siberiense 26-4b1T, an acidotolerant peatland alphaproteobacterium potentially involved in sulfur cycling.</title>
        <authorList>
            <person name="Hausmann B."/>
            <person name="Pjevac P."/>
            <person name="Schreck K."/>
            <person name="Herbold C.W."/>
            <person name="Daims H."/>
            <person name="Wagner M."/>
            <person name="Pester M."/>
            <person name="Loy A."/>
        </authorList>
    </citation>
    <scope>NUCLEOTIDE SEQUENCE [LARGE SCALE GENOMIC DNA]</scope>
    <source>
        <strain evidence="3">26-4b1</strain>
    </source>
</reference>